<proteinExistence type="predicted"/>
<evidence type="ECO:0000313" key="2">
    <source>
        <dbReference type="EMBL" id="KKS86908.1"/>
    </source>
</evidence>
<evidence type="ECO:0000256" key="1">
    <source>
        <dbReference type="SAM" id="Coils"/>
    </source>
</evidence>
<sequence length="193" mass="21882">MPFCTALQYRTRILDLQLKQPIATGCKPCHNKTRMSDTTQSPVQDAEIVTEPPNPSSPPPAFDINAYNATLEIVRHRLTLLEKARAEMKTLNEMYNDIFTNDDGYNEADKVVKEALKKKKDVKAQLAKQTAAVETYGKIKDLKAQIKDNEEALSQELMEYYKTSGVTEIETEDGDVQEFKIVVKLKAKKRAEK</sequence>
<dbReference type="STRING" id="1618446.UV61_C0006G0109"/>
<comment type="caution">
    <text evidence="2">The sequence shown here is derived from an EMBL/GenBank/DDBJ whole genome shotgun (WGS) entry which is preliminary data.</text>
</comment>
<gene>
    <name evidence="2" type="ORF">UV61_C0006G0109</name>
</gene>
<reference evidence="2 3" key="1">
    <citation type="journal article" date="2015" name="Nature">
        <title>rRNA introns, odd ribosomes, and small enigmatic genomes across a large radiation of phyla.</title>
        <authorList>
            <person name="Brown C.T."/>
            <person name="Hug L.A."/>
            <person name="Thomas B.C."/>
            <person name="Sharon I."/>
            <person name="Castelle C.J."/>
            <person name="Singh A."/>
            <person name="Wilkins M.J."/>
            <person name="Williams K.H."/>
            <person name="Banfield J.F."/>
        </authorList>
    </citation>
    <scope>NUCLEOTIDE SEQUENCE [LARGE SCALE GENOMIC DNA]</scope>
</reference>
<feature type="coiled-coil region" evidence="1">
    <location>
        <begin position="81"/>
        <end position="159"/>
    </location>
</feature>
<dbReference type="Proteomes" id="UP000034050">
    <property type="component" value="Unassembled WGS sequence"/>
</dbReference>
<protein>
    <submittedName>
        <fullName evidence="2">Uncharacterized protein</fullName>
    </submittedName>
</protein>
<dbReference type="EMBL" id="LCFD01000006">
    <property type="protein sequence ID" value="KKS86908.1"/>
    <property type="molecule type" value="Genomic_DNA"/>
</dbReference>
<organism evidence="2 3">
    <name type="scientific">Candidatus Gottesmanbacteria bacterium GW2011_GWB1_43_11</name>
    <dbReference type="NCBI Taxonomy" id="1618446"/>
    <lineage>
        <taxon>Bacteria</taxon>
        <taxon>Candidatus Gottesmaniibacteriota</taxon>
    </lineage>
</organism>
<accession>A0A0G1FJ78</accession>
<evidence type="ECO:0000313" key="3">
    <source>
        <dbReference type="Proteomes" id="UP000034050"/>
    </source>
</evidence>
<keyword evidence="1" id="KW-0175">Coiled coil</keyword>
<name>A0A0G1FJ78_9BACT</name>
<dbReference type="AlphaFoldDB" id="A0A0G1FJ78"/>